<dbReference type="InterPro" id="IPR002121">
    <property type="entry name" value="HRDC_dom"/>
</dbReference>
<dbReference type="InterPro" id="IPR010997">
    <property type="entry name" value="HRDC-like_sf"/>
</dbReference>
<dbReference type="InterPro" id="IPR051086">
    <property type="entry name" value="RNase_D-like"/>
</dbReference>
<evidence type="ECO:0000256" key="1">
    <source>
        <dbReference type="SAM" id="MobiDB-lite"/>
    </source>
</evidence>
<evidence type="ECO:0000313" key="3">
    <source>
        <dbReference type="EMBL" id="NKZ39043.1"/>
    </source>
</evidence>
<dbReference type="CDD" id="cd06142">
    <property type="entry name" value="RNaseD_exo"/>
    <property type="match status" value="1"/>
</dbReference>
<dbReference type="SUPFAM" id="SSF53098">
    <property type="entry name" value="Ribonuclease H-like"/>
    <property type="match status" value="1"/>
</dbReference>
<dbReference type="EMBL" id="JAAZQD010000003">
    <property type="protein sequence ID" value="NKZ39043.1"/>
    <property type="molecule type" value="Genomic_DNA"/>
</dbReference>
<accession>A0A846ZNK8</accession>
<protein>
    <submittedName>
        <fullName evidence="3">Ribonuclease D</fullName>
    </submittedName>
</protein>
<feature type="domain" description="HRDC" evidence="2">
    <location>
        <begin position="252"/>
        <end position="332"/>
    </location>
</feature>
<dbReference type="GO" id="GO:0008408">
    <property type="term" value="F:3'-5' exonuclease activity"/>
    <property type="evidence" value="ECO:0007669"/>
    <property type="project" value="InterPro"/>
</dbReference>
<evidence type="ECO:0000313" key="4">
    <source>
        <dbReference type="Proteomes" id="UP000541636"/>
    </source>
</evidence>
<sequence>MPSTGRPAIVSDHPKQTRARGQRSSAQRAAEAFIVNQNTSSTAAAEAEWIDTRGQLDAWLASVDGLLAVDTEFMRRNTYYAQLALIQFGHDGRRALIDPLAFEIGDALANMDRAAAPLWIMHSPSEDLDVMAPLLPGGPARLFDTQLAAAFCGLGLGMSYRALVEHVTGVQLDKGETRSDWMQRPLTASQRRYATLDVVYLHAIHEHLQRELEARDRLDWFEHDCQQLKQRASDRGIDPQPQRALRGGAFWSPDKQALLRRVLLWRENTARTLDKPRPWLLQDAQIMALVDERPDSDAAIAALTQGQRALRAPQRTELLELLRRPVTDDEIEATDAIPAPLDGAGKRVLAEMKHDVHALAESIDLPPGLLAPRKVLEELIATRNWPRALTGWRTDLLHDRLMARLPDQ</sequence>
<dbReference type="Proteomes" id="UP000541636">
    <property type="component" value="Unassembled WGS sequence"/>
</dbReference>
<evidence type="ECO:0000259" key="2">
    <source>
        <dbReference type="PROSITE" id="PS50967"/>
    </source>
</evidence>
<dbReference type="GO" id="GO:0000166">
    <property type="term" value="F:nucleotide binding"/>
    <property type="evidence" value="ECO:0007669"/>
    <property type="project" value="InterPro"/>
</dbReference>
<keyword evidence="4" id="KW-1185">Reference proteome</keyword>
<feature type="region of interest" description="Disordered" evidence="1">
    <location>
        <begin position="1"/>
        <end position="24"/>
    </location>
</feature>
<reference evidence="3 4" key="1">
    <citation type="journal article" date="2017" name="Int. J. Syst. Evol. Microbiol.">
        <title>Oleiagrimonas citrea sp. nov., a marine bacterium isolated from tidal flat sediment and emended description of the genus Oleiagrimonas Fang et al. 2015 and Oleiagrimonas soli.</title>
        <authorList>
            <person name="Yang S.H."/>
            <person name="Seo H.S."/>
            <person name="Seong C.N."/>
            <person name="Kwon K.K."/>
        </authorList>
    </citation>
    <scope>NUCLEOTIDE SEQUENCE [LARGE SCALE GENOMIC DNA]</scope>
    <source>
        <strain evidence="3 4">MEBiC09124</strain>
    </source>
</reference>
<dbReference type="Gene3D" id="1.10.150.80">
    <property type="entry name" value="HRDC domain"/>
    <property type="match status" value="2"/>
</dbReference>
<dbReference type="Pfam" id="PF00570">
    <property type="entry name" value="HRDC"/>
    <property type="match status" value="1"/>
</dbReference>
<organism evidence="3 4">
    <name type="scientific">Oleiagrimonas citrea</name>
    <dbReference type="NCBI Taxonomy" id="1665687"/>
    <lineage>
        <taxon>Bacteria</taxon>
        <taxon>Pseudomonadati</taxon>
        <taxon>Pseudomonadota</taxon>
        <taxon>Gammaproteobacteria</taxon>
        <taxon>Lysobacterales</taxon>
        <taxon>Rhodanobacteraceae</taxon>
        <taxon>Oleiagrimonas</taxon>
    </lineage>
</organism>
<dbReference type="AlphaFoldDB" id="A0A846ZNK8"/>
<dbReference type="InterPro" id="IPR036397">
    <property type="entry name" value="RNaseH_sf"/>
</dbReference>
<dbReference type="SMART" id="SM00474">
    <property type="entry name" value="35EXOc"/>
    <property type="match status" value="1"/>
</dbReference>
<dbReference type="PANTHER" id="PTHR47649">
    <property type="entry name" value="RIBONUCLEASE D"/>
    <property type="match status" value="1"/>
</dbReference>
<dbReference type="Gene3D" id="3.30.420.10">
    <property type="entry name" value="Ribonuclease H-like superfamily/Ribonuclease H"/>
    <property type="match status" value="1"/>
</dbReference>
<name>A0A846ZNK8_9GAMM</name>
<dbReference type="InterPro" id="IPR012337">
    <property type="entry name" value="RNaseH-like_sf"/>
</dbReference>
<gene>
    <name evidence="3" type="ORF">HF690_08780</name>
</gene>
<dbReference type="InterPro" id="IPR044876">
    <property type="entry name" value="HRDC_dom_sf"/>
</dbReference>
<dbReference type="PANTHER" id="PTHR47649:SF1">
    <property type="entry name" value="RIBONUCLEASE D"/>
    <property type="match status" value="1"/>
</dbReference>
<comment type="caution">
    <text evidence="3">The sequence shown here is derived from an EMBL/GenBank/DDBJ whole genome shotgun (WGS) entry which is preliminary data.</text>
</comment>
<dbReference type="PROSITE" id="PS50967">
    <property type="entry name" value="HRDC"/>
    <property type="match status" value="1"/>
</dbReference>
<dbReference type="Pfam" id="PF01612">
    <property type="entry name" value="DNA_pol_A_exo1"/>
    <property type="match status" value="1"/>
</dbReference>
<dbReference type="GO" id="GO:0006139">
    <property type="term" value="P:nucleobase-containing compound metabolic process"/>
    <property type="evidence" value="ECO:0007669"/>
    <property type="project" value="InterPro"/>
</dbReference>
<dbReference type="SUPFAM" id="SSF47819">
    <property type="entry name" value="HRDC-like"/>
    <property type="match status" value="2"/>
</dbReference>
<dbReference type="GO" id="GO:0003676">
    <property type="term" value="F:nucleic acid binding"/>
    <property type="evidence" value="ECO:0007669"/>
    <property type="project" value="InterPro"/>
</dbReference>
<dbReference type="InterPro" id="IPR002562">
    <property type="entry name" value="3'-5'_exonuclease_dom"/>
</dbReference>
<proteinExistence type="predicted"/>